<keyword evidence="1" id="KW-0175">Coiled coil</keyword>
<accession>A0A284RJ74</accession>
<reference evidence="3" key="1">
    <citation type="journal article" date="2017" name="Nat. Ecol. Evol.">
        <title>Genome expansion and lineage-specific genetic innovations in the forest pathogenic fungi Armillaria.</title>
        <authorList>
            <person name="Sipos G."/>
            <person name="Prasanna A.N."/>
            <person name="Walter M.C."/>
            <person name="O'Connor E."/>
            <person name="Balint B."/>
            <person name="Krizsan K."/>
            <person name="Kiss B."/>
            <person name="Hess J."/>
            <person name="Varga T."/>
            <person name="Slot J."/>
            <person name="Riley R."/>
            <person name="Boka B."/>
            <person name="Rigling D."/>
            <person name="Barry K."/>
            <person name="Lee J."/>
            <person name="Mihaltcheva S."/>
            <person name="LaButti K."/>
            <person name="Lipzen A."/>
            <person name="Waldron R."/>
            <person name="Moloney N.M."/>
            <person name="Sperisen C."/>
            <person name="Kredics L."/>
            <person name="Vagvoelgyi C."/>
            <person name="Patrignani A."/>
            <person name="Fitzpatrick D."/>
            <person name="Nagy I."/>
            <person name="Doyle S."/>
            <person name="Anderson J.B."/>
            <person name="Grigoriev I.V."/>
            <person name="Gueldener U."/>
            <person name="Muensterkoetter M."/>
            <person name="Nagy L.G."/>
        </authorList>
    </citation>
    <scope>NUCLEOTIDE SEQUENCE [LARGE SCALE GENOMIC DNA]</scope>
    <source>
        <strain evidence="3">C18/9</strain>
    </source>
</reference>
<dbReference type="CDD" id="cd07600">
    <property type="entry name" value="BAR_Gvp36"/>
    <property type="match status" value="1"/>
</dbReference>
<dbReference type="STRING" id="47428.A0A284RJ74"/>
<gene>
    <name evidence="2" type="ORF">ARMOST_12155</name>
</gene>
<feature type="coiled-coil region" evidence="1">
    <location>
        <begin position="46"/>
        <end position="73"/>
    </location>
</feature>
<dbReference type="Proteomes" id="UP000219338">
    <property type="component" value="Unassembled WGS sequence"/>
</dbReference>
<dbReference type="AlphaFoldDB" id="A0A284RJ74"/>
<dbReference type="InterPro" id="IPR027267">
    <property type="entry name" value="AH/BAR_dom_sf"/>
</dbReference>
<organism evidence="2 3">
    <name type="scientific">Armillaria ostoyae</name>
    <name type="common">Armillaria root rot fungus</name>
    <dbReference type="NCBI Taxonomy" id="47428"/>
    <lineage>
        <taxon>Eukaryota</taxon>
        <taxon>Fungi</taxon>
        <taxon>Dikarya</taxon>
        <taxon>Basidiomycota</taxon>
        <taxon>Agaricomycotina</taxon>
        <taxon>Agaricomycetes</taxon>
        <taxon>Agaricomycetidae</taxon>
        <taxon>Agaricales</taxon>
        <taxon>Marasmiineae</taxon>
        <taxon>Physalacriaceae</taxon>
        <taxon>Armillaria</taxon>
    </lineage>
</organism>
<evidence type="ECO:0000313" key="3">
    <source>
        <dbReference type="Proteomes" id="UP000219338"/>
    </source>
</evidence>
<name>A0A284RJ74_ARMOS</name>
<dbReference type="EMBL" id="FUEG01000009">
    <property type="protein sequence ID" value="SJL08785.1"/>
    <property type="molecule type" value="Genomic_DNA"/>
</dbReference>
<proteinExistence type="predicted"/>
<evidence type="ECO:0000256" key="1">
    <source>
        <dbReference type="SAM" id="Coils"/>
    </source>
</evidence>
<dbReference type="OrthoDB" id="5549748at2759"/>
<dbReference type="OMA" id="NIMFATR"/>
<evidence type="ECO:0000313" key="2">
    <source>
        <dbReference type="EMBL" id="SJL08785.1"/>
    </source>
</evidence>
<sequence>MEGWSKLQSSIGSLNLGQSANKLAKGFNSSVQATKERLGQVAPEEITELPQEYKDLENRVDSLRNAHIALLKRVYEHEGYDYPTQIQESISELSTSIGAGLTNFAANNLKGTNLPTPAPVVAPQAQHKTLPHALGRAATSAAQGLGSEDRLGRALALYAGGYDKVATARLQQDESIGVGFLHPWQTTLSTSIQVAMRARQAVKVSRLELDAAKQTLKNANPSKQEHARLEVENAEDDLVQKTEVAITLMKTVLENPEPLKNLNELAKSQLMFYAAAAEALSSVQGEIEELSVAAEGEYR</sequence>
<keyword evidence="3" id="KW-1185">Reference proteome</keyword>
<protein>
    <submittedName>
        <fullName evidence="2">Related to BAR domain protein</fullName>
    </submittedName>
</protein>
<dbReference type="SUPFAM" id="SSF103657">
    <property type="entry name" value="BAR/IMD domain-like"/>
    <property type="match status" value="1"/>
</dbReference>
<dbReference type="Gene3D" id="1.20.1270.60">
    <property type="entry name" value="Arfaptin homology (AH) domain/BAR domain"/>
    <property type="match status" value="1"/>
</dbReference>
<dbReference type="Pfam" id="PF10455">
    <property type="entry name" value="BAR_2"/>
    <property type="match status" value="1"/>
</dbReference>
<dbReference type="InterPro" id="IPR018859">
    <property type="entry name" value="BAR_dom-cont"/>
</dbReference>